<feature type="non-terminal residue" evidence="4">
    <location>
        <position position="1"/>
    </location>
</feature>
<dbReference type="Gene3D" id="2.120.10.30">
    <property type="entry name" value="TolB, C-terminal domain"/>
    <property type="match status" value="2"/>
</dbReference>
<dbReference type="InterPro" id="IPR011009">
    <property type="entry name" value="Kinase-like_dom_sf"/>
</dbReference>
<feature type="domain" description="Protein kinase" evidence="3">
    <location>
        <begin position="1"/>
        <end position="104"/>
    </location>
</feature>
<dbReference type="PANTHER" id="PTHR36842:SF1">
    <property type="entry name" value="PROTEIN TOLB"/>
    <property type="match status" value="1"/>
</dbReference>
<dbReference type="EMBL" id="JABFRW010000025">
    <property type="protein sequence ID" value="NOT33004.1"/>
    <property type="molecule type" value="Genomic_DNA"/>
</dbReference>
<evidence type="ECO:0000256" key="2">
    <source>
        <dbReference type="SAM" id="Phobius"/>
    </source>
</evidence>
<dbReference type="Proteomes" id="UP000580839">
    <property type="component" value="Unassembled WGS sequence"/>
</dbReference>
<proteinExistence type="inferred from homology"/>
<dbReference type="PANTHER" id="PTHR36842">
    <property type="entry name" value="PROTEIN TOLB HOMOLOG"/>
    <property type="match status" value="1"/>
</dbReference>
<dbReference type="GO" id="GO:0005524">
    <property type="term" value="F:ATP binding"/>
    <property type="evidence" value="ECO:0007669"/>
    <property type="project" value="InterPro"/>
</dbReference>
<dbReference type="SUPFAM" id="SSF56112">
    <property type="entry name" value="Protein kinase-like (PK-like)"/>
    <property type="match status" value="1"/>
</dbReference>
<keyword evidence="2" id="KW-0812">Transmembrane</keyword>
<evidence type="ECO:0000256" key="1">
    <source>
        <dbReference type="ARBA" id="ARBA00009820"/>
    </source>
</evidence>
<dbReference type="SUPFAM" id="SSF82171">
    <property type="entry name" value="DPP6 N-terminal domain-like"/>
    <property type="match status" value="2"/>
</dbReference>
<protein>
    <submittedName>
        <fullName evidence="4">Protein kinase</fullName>
    </submittedName>
</protein>
<comment type="caution">
    <text evidence="4">The sequence shown here is derived from an EMBL/GenBank/DDBJ whole genome shotgun (WGS) entry which is preliminary data.</text>
</comment>
<evidence type="ECO:0000313" key="4">
    <source>
        <dbReference type="EMBL" id="NOT33004.1"/>
    </source>
</evidence>
<dbReference type="Gene3D" id="2.120.10.60">
    <property type="entry name" value="Tricorn protease N-terminal domain"/>
    <property type="match status" value="1"/>
</dbReference>
<dbReference type="InterPro" id="IPR011659">
    <property type="entry name" value="WD40"/>
</dbReference>
<dbReference type="GO" id="GO:0004672">
    <property type="term" value="F:protein kinase activity"/>
    <property type="evidence" value="ECO:0007669"/>
    <property type="project" value="InterPro"/>
</dbReference>
<dbReference type="Pfam" id="PF00069">
    <property type="entry name" value="Pkinase"/>
    <property type="match status" value="1"/>
</dbReference>
<dbReference type="AlphaFoldDB" id="A0A849SKB5"/>
<reference evidence="4 5" key="1">
    <citation type="submission" date="2020-04" db="EMBL/GenBank/DDBJ databases">
        <title>Metagenomic profiling of ammonia- and methane-oxidizing microorganisms in a Dutch drinking water treatment plant.</title>
        <authorList>
            <person name="Poghosyan L."/>
            <person name="Leucker S."/>
        </authorList>
    </citation>
    <scope>NUCLEOTIDE SEQUENCE [LARGE SCALE GENOMIC DNA]</scope>
    <source>
        <strain evidence="4">S-RSF-IL-03</strain>
    </source>
</reference>
<name>A0A849SKB5_UNCEI</name>
<organism evidence="4 5">
    <name type="scientific">Eiseniibacteriota bacterium</name>
    <dbReference type="NCBI Taxonomy" id="2212470"/>
    <lineage>
        <taxon>Bacteria</taxon>
        <taxon>Candidatus Eiseniibacteriota</taxon>
    </lineage>
</organism>
<keyword evidence="2" id="KW-1133">Transmembrane helix</keyword>
<dbReference type="Gene3D" id="1.10.510.10">
    <property type="entry name" value="Transferase(Phosphotransferase) domain 1"/>
    <property type="match status" value="1"/>
</dbReference>
<keyword evidence="4" id="KW-0808">Transferase</keyword>
<accession>A0A849SKB5</accession>
<dbReference type="PROSITE" id="PS50011">
    <property type="entry name" value="PROTEIN_KINASE_DOM"/>
    <property type="match status" value="1"/>
</dbReference>
<keyword evidence="4" id="KW-0418">Kinase</keyword>
<dbReference type="InterPro" id="IPR000719">
    <property type="entry name" value="Prot_kinase_dom"/>
</dbReference>
<evidence type="ECO:0000259" key="3">
    <source>
        <dbReference type="PROSITE" id="PS50011"/>
    </source>
</evidence>
<dbReference type="Pfam" id="PF07676">
    <property type="entry name" value="PD40"/>
    <property type="match status" value="4"/>
</dbReference>
<gene>
    <name evidence="4" type="ORF">HOP12_02415</name>
</gene>
<keyword evidence="2" id="KW-0472">Membrane</keyword>
<comment type="similarity">
    <text evidence="1">Belongs to the TolB family.</text>
</comment>
<evidence type="ECO:0000313" key="5">
    <source>
        <dbReference type="Proteomes" id="UP000580839"/>
    </source>
</evidence>
<sequence>EGTIVGTFLYMAPEQLEGRETDVRSDLWAFGCVLYEMLTGRRAFEGKSQASLIGSIMNSEPAHILTFAPLTPPQLQALVGACLTKDPDERIQTAHDVKLQLGWISQAGSQVSGVAPSLPARRGVKRETFAWAIAGLALASAMLCFFLWRPSSDRGPAGQPLRFIVPVPPGVVTLGMPRVSADGRAIAFSALDTLNRTMIWVRPLSALTANPLPGTEGARSPFWSPDGKFLGFIANGKLKKIAVNGGPATVICDAPSGADGTWGKNGDILFDGGGLDPILRVRASGGIAAAAIRGDSTQQVGWPAFLPDGRHFFYTNIRFNSQPELMLGTLGDSTGEALGITASRVEYSPDGYLVFARDRTLLAQRFNAGRRKLEGEPFPVAEDLPVGGNASANFTVSRNGVLVYRATGDSRGRLVWFDRTGRELAEIAPAADYRSPALSPDGRRIAIRRTDAGNLDLWMIEPGRGTSTRFTFDPGQDGNPVWSPDGSRIAWTAGSGDASVIHIKSASGLGEIQKLSAGGSVGAILDWFKDDDRLLYQVVNTATSFDMYTIAIRDGATPEPLIQTPFIEGRGRLSPDGRWLAYESWESGRAEVFVMSLKGAAGKWQVSVRGGSEPCWSRDGRELFFLSGDQQLMAMPVGAGDSFQPATPQALFRVVTEPGTRRNVYDVSADGRFVFVIPANEQSTPMTVVVNWRGREDQR</sequence>
<dbReference type="InterPro" id="IPR011042">
    <property type="entry name" value="6-blade_b-propeller_TolB-like"/>
</dbReference>
<feature type="transmembrane region" description="Helical" evidence="2">
    <location>
        <begin position="129"/>
        <end position="148"/>
    </location>
</feature>